<feature type="transmembrane region" description="Helical" evidence="9">
    <location>
        <begin position="578"/>
        <end position="599"/>
    </location>
</feature>
<dbReference type="InterPro" id="IPR057074">
    <property type="entry name" value="IR75A_N"/>
</dbReference>
<accession>A0A067RPX6</accession>
<evidence type="ECO:0000256" key="7">
    <source>
        <dbReference type="ARBA" id="ARBA00023170"/>
    </source>
</evidence>
<dbReference type="InterPro" id="IPR001320">
    <property type="entry name" value="Iontro_rcpt_C"/>
</dbReference>
<evidence type="ECO:0000256" key="2">
    <source>
        <dbReference type="ARBA" id="ARBA00008685"/>
    </source>
</evidence>
<evidence type="ECO:0000256" key="10">
    <source>
        <dbReference type="SAM" id="SignalP"/>
    </source>
</evidence>
<keyword evidence="10" id="KW-0732">Signal</keyword>
<evidence type="ECO:0000256" key="1">
    <source>
        <dbReference type="ARBA" id="ARBA00004651"/>
    </source>
</evidence>
<dbReference type="FunCoup" id="A0A067RPX6">
    <property type="interactions" value="58"/>
</dbReference>
<evidence type="ECO:0000256" key="5">
    <source>
        <dbReference type="ARBA" id="ARBA00022989"/>
    </source>
</evidence>
<reference evidence="13 14" key="1">
    <citation type="journal article" date="2014" name="Nat. Commun.">
        <title>Molecular traces of alternative social organization in a termite genome.</title>
        <authorList>
            <person name="Terrapon N."/>
            <person name="Li C."/>
            <person name="Robertson H.M."/>
            <person name="Ji L."/>
            <person name="Meng X."/>
            <person name="Booth W."/>
            <person name="Chen Z."/>
            <person name="Childers C.P."/>
            <person name="Glastad K.M."/>
            <person name="Gokhale K."/>
            <person name="Gowin J."/>
            <person name="Gronenberg W."/>
            <person name="Hermansen R.A."/>
            <person name="Hu H."/>
            <person name="Hunt B.G."/>
            <person name="Huylmans A.K."/>
            <person name="Khalil S.M."/>
            <person name="Mitchell R.D."/>
            <person name="Munoz-Torres M.C."/>
            <person name="Mustard J.A."/>
            <person name="Pan H."/>
            <person name="Reese J.T."/>
            <person name="Scharf M.E."/>
            <person name="Sun F."/>
            <person name="Vogel H."/>
            <person name="Xiao J."/>
            <person name="Yang W."/>
            <person name="Yang Z."/>
            <person name="Yang Z."/>
            <person name="Zhou J."/>
            <person name="Zhu J."/>
            <person name="Brent C.S."/>
            <person name="Elsik C.G."/>
            <person name="Goodisman M.A."/>
            <person name="Liberles D.A."/>
            <person name="Roe R.M."/>
            <person name="Vargo E.L."/>
            <person name="Vilcinskas A."/>
            <person name="Wang J."/>
            <person name="Bornberg-Bauer E."/>
            <person name="Korb J."/>
            <person name="Zhang G."/>
            <person name="Liebig J."/>
        </authorList>
    </citation>
    <scope>NUCLEOTIDE SEQUENCE [LARGE SCALE GENOMIC DNA]</scope>
    <source>
        <tissue evidence="13">Whole organism</tissue>
    </source>
</reference>
<dbReference type="OMA" id="KRICNIR"/>
<keyword evidence="7" id="KW-0675">Receptor</keyword>
<dbReference type="InterPro" id="IPR052192">
    <property type="entry name" value="Insect_Ionotropic_Sensory_Rcpt"/>
</dbReference>
<keyword evidence="5 9" id="KW-1133">Transmembrane helix</keyword>
<dbReference type="SUPFAM" id="SSF53850">
    <property type="entry name" value="Periplasmic binding protein-like II"/>
    <property type="match status" value="1"/>
</dbReference>
<comment type="similarity">
    <text evidence="2">Belongs to the glutamate-gated ion channel (TC 1.A.10.1) family.</text>
</comment>
<gene>
    <name evidence="13" type="ORF">L798_12761</name>
</gene>
<dbReference type="Pfam" id="PF24576">
    <property type="entry name" value="IR75A_N"/>
    <property type="match status" value="1"/>
</dbReference>
<evidence type="ECO:0000256" key="3">
    <source>
        <dbReference type="ARBA" id="ARBA00022475"/>
    </source>
</evidence>
<evidence type="ECO:0000256" key="8">
    <source>
        <dbReference type="ARBA" id="ARBA00023180"/>
    </source>
</evidence>
<evidence type="ECO:0000313" key="14">
    <source>
        <dbReference type="Proteomes" id="UP000027135"/>
    </source>
</evidence>
<evidence type="ECO:0000259" key="12">
    <source>
        <dbReference type="Pfam" id="PF24576"/>
    </source>
</evidence>
<protein>
    <submittedName>
        <fullName evidence="13">Uncharacterized protein</fullName>
    </submittedName>
</protein>
<dbReference type="PANTHER" id="PTHR42643:SF30">
    <property type="entry name" value="IONOTROPIC RECEPTOR 40A-RELATED"/>
    <property type="match status" value="1"/>
</dbReference>
<dbReference type="Gene3D" id="3.40.190.10">
    <property type="entry name" value="Periplasmic binding protein-like II"/>
    <property type="match status" value="1"/>
</dbReference>
<feature type="transmembrane region" description="Helical" evidence="9">
    <location>
        <begin position="393"/>
        <end position="420"/>
    </location>
</feature>
<feature type="domain" description="Ionotropic receptor 75a N-terminal" evidence="12">
    <location>
        <begin position="72"/>
        <end position="210"/>
    </location>
</feature>
<feature type="chain" id="PRO_5001645348" evidence="10">
    <location>
        <begin position="21"/>
        <end position="648"/>
    </location>
</feature>
<keyword evidence="8" id="KW-0325">Glycoprotein</keyword>
<comment type="subcellular location">
    <subcellularLocation>
        <location evidence="1">Cell membrane</location>
        <topology evidence="1">Multi-pass membrane protein</topology>
    </subcellularLocation>
</comment>
<feature type="signal peptide" evidence="10">
    <location>
        <begin position="1"/>
        <end position="20"/>
    </location>
</feature>
<dbReference type="EMBL" id="KK852498">
    <property type="protein sequence ID" value="KDR22630.1"/>
    <property type="molecule type" value="Genomic_DNA"/>
</dbReference>
<dbReference type="PANTHER" id="PTHR42643">
    <property type="entry name" value="IONOTROPIC RECEPTOR 20A-RELATED"/>
    <property type="match status" value="1"/>
</dbReference>
<dbReference type="GO" id="GO:0005886">
    <property type="term" value="C:plasma membrane"/>
    <property type="evidence" value="ECO:0007669"/>
    <property type="project" value="UniProtKB-SubCell"/>
</dbReference>
<dbReference type="Pfam" id="PF00060">
    <property type="entry name" value="Lig_chan"/>
    <property type="match status" value="1"/>
</dbReference>
<dbReference type="InParanoid" id="A0A067RPX6"/>
<evidence type="ECO:0000256" key="9">
    <source>
        <dbReference type="SAM" id="Phobius"/>
    </source>
</evidence>
<dbReference type="GO" id="GO:0015276">
    <property type="term" value="F:ligand-gated monoatomic ion channel activity"/>
    <property type="evidence" value="ECO:0007669"/>
    <property type="project" value="InterPro"/>
</dbReference>
<dbReference type="eggNOG" id="KOG1052">
    <property type="taxonomic scope" value="Eukaryota"/>
</dbReference>
<evidence type="ECO:0000256" key="4">
    <source>
        <dbReference type="ARBA" id="ARBA00022692"/>
    </source>
</evidence>
<keyword evidence="3" id="KW-1003">Cell membrane</keyword>
<keyword evidence="4 9" id="KW-0812">Transmembrane</keyword>
<feature type="domain" description="Ionotropic glutamate receptor C-terminal" evidence="11">
    <location>
        <begin position="327"/>
        <end position="459"/>
    </location>
</feature>
<name>A0A067RPX6_ZOONE</name>
<organism evidence="13 14">
    <name type="scientific">Zootermopsis nevadensis</name>
    <name type="common">Dampwood termite</name>
    <dbReference type="NCBI Taxonomy" id="136037"/>
    <lineage>
        <taxon>Eukaryota</taxon>
        <taxon>Metazoa</taxon>
        <taxon>Ecdysozoa</taxon>
        <taxon>Arthropoda</taxon>
        <taxon>Hexapoda</taxon>
        <taxon>Insecta</taxon>
        <taxon>Pterygota</taxon>
        <taxon>Neoptera</taxon>
        <taxon>Polyneoptera</taxon>
        <taxon>Dictyoptera</taxon>
        <taxon>Blattodea</taxon>
        <taxon>Blattoidea</taxon>
        <taxon>Termitoidae</taxon>
        <taxon>Termopsidae</taxon>
        <taxon>Zootermopsis</taxon>
    </lineage>
</organism>
<dbReference type="Proteomes" id="UP000027135">
    <property type="component" value="Unassembled WGS sequence"/>
</dbReference>
<dbReference type="AlphaFoldDB" id="A0A067RPX6"/>
<dbReference type="Gene3D" id="1.10.287.70">
    <property type="match status" value="1"/>
</dbReference>
<evidence type="ECO:0000313" key="13">
    <source>
        <dbReference type="EMBL" id="KDR22630.1"/>
    </source>
</evidence>
<proteinExistence type="inferred from homology"/>
<feature type="transmembrane region" description="Helical" evidence="9">
    <location>
        <begin position="328"/>
        <end position="349"/>
    </location>
</feature>
<evidence type="ECO:0000259" key="11">
    <source>
        <dbReference type="Pfam" id="PF00060"/>
    </source>
</evidence>
<evidence type="ECO:0000256" key="6">
    <source>
        <dbReference type="ARBA" id="ARBA00023136"/>
    </source>
</evidence>
<keyword evidence="14" id="KW-1185">Reference proteome</keyword>
<sequence length="648" mass="73082">MVCVARILATLTLLVAGAEGAVPDWVVARVVSSLQRRYHSGCVFLLHTADKTDLTSQERLVQFLLRKRLSEEATQVAARRLRPDNSSLQCSRNVPLNVVVSSEPDVKLTLTEFSNRHNLAESKWLLFLTEGNIGSFFADMNVPFNCEFLVARVTTSSVTLYEVYRVAEGRPLNNIYFGRWTPLSGLVSVQESIYRRRGDLQGTVINAITANDPPIVTILQNQTEIVGFFGRVWKILEQNMNFRTNYTITGDLTKGKPTQKGDCSGMIGVLQCGQVDVALGAFSTSSYPTLPVRFSMPLLYTTYRVFIMKPAGRDAEWDAFLMPFSPRLWLVLLATILFIAFYLSTFYSIGRWVGNEESGGPELYTFYDSILYIFGAFCQQGHDLTPRSTSCRLVYITAYLTALVLLAAYSAALISSLTVYRSNLPFQDLEGILRDKTYKLGVVNMSEIYYTVSDPTDKDIFHEVYSKLMLPDQDNFPRTVLQGLKRICNIRYAFMSIPESVMPLLNQMNCTIVPLAYNTYPISLAMAFSPRSPYTDFWSYRLRMLRDGGVIYRLRTDSWPYLGQDMTKSTTVGVDLKAVAPLLALLSASTVMSVVILFLERGRFSVSDRRSRGRTRRERNASRQQMVIMHAAPEKPSIVPLRPGGRKD</sequence>
<keyword evidence="6 9" id="KW-0472">Membrane</keyword>
<dbReference type="GO" id="GO:0050906">
    <property type="term" value="P:detection of stimulus involved in sensory perception"/>
    <property type="evidence" value="ECO:0007669"/>
    <property type="project" value="UniProtKB-ARBA"/>
</dbReference>